<sequence>MDPQSLAFTPRDDFWRFQSEMLRVQQTQADHGERLSRLERRQDEDARVKSVWGASSPFPSVLSGTPQQVALHHPPEHFSNFDDHSNTLIGNLQLDADDEPRRLGATSRANSVRFDETANQGHWAHASRSSVDLIPRTGSGLGGHLMTERSYSHKSDGRQSSAGHSVHSATSGRANSLGLDTAYGLGHSGISPLDPPGLAPGLFILGSVPAIIRCWLNTNFKHDALLYAAVCCGSYASYVDARLIERLGFRDEVIQGKDGLRKTKLAVYLPEAVPLTASSRSNSPAPQLPSLTVEFTVVERNEDECDPKAIQIFLGSDMLRAHNADILFSSNTLTLFDDDRSKLQIPLVRPEEERTFKSLFVTSGSPDLQKRHTESIEPAHSSALETPKIPEMVSSVLHDPQHTSTGVSANVELNGSRTAVGSDDSASTGRRSLDQRPSLGLLTTHAESKEGGDPSPVTGSATRSGVSPAIWNNWRRDGEKASTMDWANASRNASANYQRRDAGIKVLKPAKAGIRILSSSNTLSSSLVAGQSRFFDDGRRRTSTISGSESDDPQLKRSVSAEKTQSLSKENMPTLAKTRSTNPVGGRLSLFTTASTKKRKLAPAGHSDSQQRSSNNLANSLNEVSGLSSPRSSPHPPSIGVRASASPPRYIPPHLHEEVLEASQEFSSSSRDTISSAASSPSEAYANLTLDNGDFSASIPGSTTRDRRGSMTENPSRNPEPSTQTTSRPTPRSSSPAKRPASDMEDSGKERMDIDPSLGTNGDFENGGDESSMQTTKSLLGARSNLGEQPGPPRATSVDMTDDRSSSAINGVSASSSDTTSVSNQESTATSVSTMSCAQPSPPTSGFVTGDAVEGEVAGSSSLPSIDEQVAKVMALHDRPPVEGQEGYLLSTLWLARVLARTSDNIKHPEQFDKAALEGDIGPVDNSDLVAEGFADDDLADEQGEDFIPLKSGLTMGADFEVLPPDAWELILSWYGQKDGSPTIRRYVHNTSPEDSAVENLQYELYPPIFTIRKIRNDQTGLTQQMLKENQRLGPRVVASRSELYQRFLKHAKKAAGIDMKTKVQVWRVLYTAQTDQMQETDAGPSGILTPATSRDGSPSPATTTQQRPPLLIDVASFTSLAEGTQREMVTGKDETANEKYNGHLNLATAGLAEDQVLILEEQIGGPGGGEYISETSRKVAINNGVLLGPGKNSPGKSQNKRIQGNGDSGRSSPAPSGPVTRGRTRRDGRTKGTVGLTNLGNTCYMNSALQCIRSVEELSLYFIQEEYKRELNPNNPLGHGGSIAKAYAGLLGALYDDSALSSFAPKNFKYALGKAQPLFSGYGQQDSQEFLSFLVDGLHEDLNRVLKKPYVENPESDDKTVNDPEAIRALGEKFREIHHARNDSVAMDLFNGFYKNTMVCPDCDKVSITFDPFSLLTLQLPIEQTWQHTITFAPLHDHPFQIDIDIDKNGTIRSLKEYIAKRVPFLKWNRIMGAEIYSHKFYRTLDDSKTIAESSIQARDDIVMYELEDVPTNFPPPKKKHNKVRSMVSWHNASSEEDIPDSESPLADKMVVPLFHRAPTHNSYSTSRGLKLWPSFILITREEAKDYDSILRKVLAKVATMTTRPILTEISNSMGSFENSRNGSDAILTTEEDASSNVDPRVQDGSIEGEDSIVDVSMAEPGYTPLDQGMDASNSAGDSQQLPEVLQPGSFIPPQLRTMFQMKYSRAGKEMVPTGWSTVDANKDYPTVESRVPVQQSPRSSIQSGEENFNSSSGEEADDAIQFSANAQESFEQANESSDDNLVSTEGFARSGRQHNSRKAHRGKNKKFATYSKKKKGKQRFIDQPIYQTLEPEQDDDPALIRLGEGIILDWEPRVYEALFEGTSEDDARGMDAWKVMTTLEDPELQEKKARRALRKKSGITLQECFAETSKGEILSEENAWYCNRCKELRRASKTLEIWTLPDILVVHLKRFSANRGFRDKIDVLVDFPIEGLDLSERVGLPEGKEMIYDLFAVDNHYGGLGGGHYTAFAQNFFDKNWYEYNDSSVSQRNPKSVITSAAYLLFYRRRSSTPLGPPYLQKIVESAYAPESDDTADSQPGSRQASRSPAGNGRRLDDSSRIGSSSASAGVAAGPLLGVGLISEEAGAGMRARRAAAPGHLAGIGSPEDEETTDVEQEAFELEPGPPPYHDEGYEDDGFSGMPEGMIGPVNYNNYNNNYNYGAPGWDFTNIPRGSARGDADEDYDAFATDAASDQPAMGDDPEDRLMQDFGDDVLNPGQNSRAMTPMSEEEMPELIGNDGAVQVDNTDMGGADDDVADVVVDEGDVGGGHAKMD</sequence>
<feature type="region of interest" description="Disordered" evidence="8">
    <location>
        <begin position="358"/>
        <end position="386"/>
    </location>
</feature>
<keyword evidence="5" id="KW-0833">Ubl conjugation pathway</keyword>
<dbReference type="EMBL" id="KV749475">
    <property type="protein sequence ID" value="OCL09249.1"/>
    <property type="molecule type" value="Genomic_DNA"/>
</dbReference>
<dbReference type="SUPFAM" id="SSF54001">
    <property type="entry name" value="Cysteine proteinases"/>
    <property type="match status" value="1"/>
</dbReference>
<feature type="compositionally biased region" description="Basic and acidic residues" evidence="8">
    <location>
        <begin position="368"/>
        <end position="377"/>
    </location>
</feature>
<feature type="region of interest" description="Disordered" evidence="8">
    <location>
        <begin position="1078"/>
        <end position="1107"/>
    </location>
</feature>
<feature type="compositionally biased region" description="Low complexity" evidence="8">
    <location>
        <begin position="1745"/>
        <end position="1755"/>
    </location>
</feature>
<dbReference type="PROSITE" id="PS00972">
    <property type="entry name" value="USP_1"/>
    <property type="match status" value="1"/>
</dbReference>
<feature type="compositionally biased region" description="Basic and acidic residues" evidence="8">
    <location>
        <begin position="740"/>
        <end position="754"/>
    </location>
</feature>
<feature type="compositionally biased region" description="Basic residues" evidence="8">
    <location>
        <begin position="1793"/>
        <end position="1816"/>
    </location>
</feature>
<proteinExistence type="inferred from homology"/>
<feature type="compositionally biased region" description="Low complexity" evidence="8">
    <location>
        <begin position="719"/>
        <end position="739"/>
    </location>
</feature>
<feature type="compositionally biased region" description="Polar residues" evidence="8">
    <location>
        <begin position="769"/>
        <end position="778"/>
    </location>
</feature>
<feature type="region of interest" description="Disordered" evidence="8">
    <location>
        <begin position="689"/>
        <end position="845"/>
    </location>
</feature>
<feature type="region of interest" description="Disordered" evidence="8">
    <location>
        <begin position="107"/>
        <end position="129"/>
    </location>
</feature>
<feature type="compositionally biased region" description="Low complexity" evidence="8">
    <location>
        <begin position="806"/>
        <end position="823"/>
    </location>
</feature>
<dbReference type="CDD" id="cd02257">
    <property type="entry name" value="Peptidase_C19"/>
    <property type="match status" value="1"/>
</dbReference>
<dbReference type="Gene3D" id="3.30.2230.10">
    <property type="entry name" value="DUSP-like"/>
    <property type="match status" value="1"/>
</dbReference>
<name>A0A8E2F2I0_9PEZI</name>
<dbReference type="EC" id="3.4.19.12" evidence="3"/>
<dbReference type="GO" id="GO:0016579">
    <property type="term" value="P:protein deubiquitination"/>
    <property type="evidence" value="ECO:0007669"/>
    <property type="project" value="InterPro"/>
</dbReference>
<feature type="compositionally biased region" description="Polar residues" evidence="8">
    <location>
        <begin position="1091"/>
        <end position="1107"/>
    </location>
</feature>
<comment type="catalytic activity">
    <reaction evidence="1">
        <text>Thiol-dependent hydrolysis of ester, thioester, amide, peptide and isopeptide bonds formed by the C-terminal Gly of ubiquitin (a 76-residue protein attached to proteins as an intracellular targeting signal).</text>
        <dbReference type="EC" id="3.4.19.12"/>
    </reaction>
</comment>
<evidence type="ECO:0000256" key="2">
    <source>
        <dbReference type="ARBA" id="ARBA00009085"/>
    </source>
</evidence>
<feature type="region of interest" description="Disordered" evidence="8">
    <location>
        <begin position="399"/>
        <end position="473"/>
    </location>
</feature>
<protein>
    <recommendedName>
        <fullName evidence="3">ubiquitinyl hydrolase 1</fullName>
        <ecNumber evidence="3">3.4.19.12</ecNumber>
    </recommendedName>
</protein>
<accession>A0A8E2F2I0</accession>
<dbReference type="PANTHER" id="PTHR21646">
    <property type="entry name" value="UBIQUITIN CARBOXYL-TERMINAL HYDROLASE"/>
    <property type="match status" value="1"/>
</dbReference>
<dbReference type="OrthoDB" id="952271at2759"/>
<dbReference type="InterPro" id="IPR050185">
    <property type="entry name" value="Ub_carboxyl-term_hydrolase"/>
</dbReference>
<keyword evidence="12" id="KW-1185">Reference proteome</keyword>
<dbReference type="InterPro" id="IPR018200">
    <property type="entry name" value="USP_CS"/>
</dbReference>
<evidence type="ECO:0000256" key="7">
    <source>
        <dbReference type="ARBA" id="ARBA00022807"/>
    </source>
</evidence>
<keyword evidence="6" id="KW-0378">Hydrolase</keyword>
<feature type="domain" description="USP" evidence="9">
    <location>
        <begin position="1235"/>
        <end position="2048"/>
    </location>
</feature>
<comment type="similarity">
    <text evidence="2">Belongs to the peptidase C19 family.</text>
</comment>
<evidence type="ECO:0000256" key="6">
    <source>
        <dbReference type="ARBA" id="ARBA00022801"/>
    </source>
</evidence>
<evidence type="ECO:0000313" key="12">
    <source>
        <dbReference type="Proteomes" id="UP000250140"/>
    </source>
</evidence>
<feature type="compositionally biased region" description="Polar residues" evidence="8">
    <location>
        <begin position="607"/>
        <end position="623"/>
    </location>
</feature>
<organism evidence="11 12">
    <name type="scientific">Glonium stellatum</name>
    <dbReference type="NCBI Taxonomy" id="574774"/>
    <lineage>
        <taxon>Eukaryota</taxon>
        <taxon>Fungi</taxon>
        <taxon>Dikarya</taxon>
        <taxon>Ascomycota</taxon>
        <taxon>Pezizomycotina</taxon>
        <taxon>Dothideomycetes</taxon>
        <taxon>Pleosporomycetidae</taxon>
        <taxon>Gloniales</taxon>
        <taxon>Gloniaceae</taxon>
        <taxon>Glonium</taxon>
    </lineage>
</organism>
<dbReference type="InterPro" id="IPR001394">
    <property type="entry name" value="Peptidase_C19_UCH"/>
</dbReference>
<dbReference type="InterPro" id="IPR038765">
    <property type="entry name" value="Papain-like_cys_pep_sf"/>
</dbReference>
<feature type="domain" description="DUSP" evidence="10">
    <location>
        <begin position="864"/>
        <end position="989"/>
    </location>
</feature>
<feature type="region of interest" description="Disordered" evidence="8">
    <location>
        <begin position="2138"/>
        <end position="2172"/>
    </location>
</feature>
<feature type="compositionally biased region" description="Polar residues" evidence="8">
    <location>
        <begin position="2075"/>
        <end position="2087"/>
    </location>
</feature>
<evidence type="ECO:0000256" key="8">
    <source>
        <dbReference type="SAM" id="MobiDB-lite"/>
    </source>
</evidence>
<dbReference type="PANTHER" id="PTHR21646:SF24">
    <property type="entry name" value="UBIQUITIN CARBOXYL-TERMINAL HYDROLASE"/>
    <property type="match status" value="1"/>
</dbReference>
<feature type="region of interest" description="Disordered" evidence="8">
    <location>
        <begin position="2068"/>
        <end position="2106"/>
    </location>
</feature>
<keyword evidence="7" id="KW-0788">Thiol protease</keyword>
<dbReference type="Gene3D" id="3.90.70.10">
    <property type="entry name" value="Cysteine proteinases"/>
    <property type="match status" value="2"/>
</dbReference>
<dbReference type="InterPro" id="IPR035927">
    <property type="entry name" value="DUSP-like_sf"/>
</dbReference>
<evidence type="ECO:0000256" key="4">
    <source>
        <dbReference type="ARBA" id="ARBA00022670"/>
    </source>
</evidence>
<dbReference type="CDD" id="cd02674">
    <property type="entry name" value="Peptidase_C19R"/>
    <property type="match status" value="1"/>
</dbReference>
<evidence type="ECO:0000256" key="3">
    <source>
        <dbReference type="ARBA" id="ARBA00012759"/>
    </source>
</evidence>
<reference evidence="11 12" key="1">
    <citation type="journal article" date="2016" name="Nat. Commun.">
        <title>Ectomycorrhizal ecology is imprinted in the genome of the dominant symbiotic fungus Cenococcum geophilum.</title>
        <authorList>
            <consortium name="DOE Joint Genome Institute"/>
            <person name="Peter M."/>
            <person name="Kohler A."/>
            <person name="Ohm R.A."/>
            <person name="Kuo A."/>
            <person name="Krutzmann J."/>
            <person name="Morin E."/>
            <person name="Arend M."/>
            <person name="Barry K.W."/>
            <person name="Binder M."/>
            <person name="Choi C."/>
            <person name="Clum A."/>
            <person name="Copeland A."/>
            <person name="Grisel N."/>
            <person name="Haridas S."/>
            <person name="Kipfer T."/>
            <person name="LaButti K."/>
            <person name="Lindquist E."/>
            <person name="Lipzen A."/>
            <person name="Maire R."/>
            <person name="Meier B."/>
            <person name="Mihaltcheva S."/>
            <person name="Molinier V."/>
            <person name="Murat C."/>
            <person name="Poggeler S."/>
            <person name="Quandt C.A."/>
            <person name="Sperisen C."/>
            <person name="Tritt A."/>
            <person name="Tisserant E."/>
            <person name="Crous P.W."/>
            <person name="Henrissat B."/>
            <person name="Nehls U."/>
            <person name="Egli S."/>
            <person name="Spatafora J.W."/>
            <person name="Grigoriev I.V."/>
            <person name="Martin F.M."/>
        </authorList>
    </citation>
    <scope>NUCLEOTIDE SEQUENCE [LARGE SCALE GENOMIC DNA]</scope>
    <source>
        <strain evidence="11 12">CBS 207.34</strain>
    </source>
</reference>
<dbReference type="GO" id="GO:0004843">
    <property type="term" value="F:cysteine-type deubiquitinase activity"/>
    <property type="evidence" value="ECO:0007669"/>
    <property type="project" value="UniProtKB-EC"/>
</dbReference>
<dbReference type="SUPFAM" id="SSF143791">
    <property type="entry name" value="DUSP-like"/>
    <property type="match status" value="1"/>
</dbReference>
<feature type="compositionally biased region" description="Polar residues" evidence="8">
    <location>
        <begin position="824"/>
        <end position="845"/>
    </location>
</feature>
<feature type="compositionally biased region" description="Polar residues" evidence="8">
    <location>
        <begin position="1734"/>
        <end position="1744"/>
    </location>
</feature>
<feature type="region of interest" description="Disordered" evidence="8">
    <location>
        <begin position="144"/>
        <end position="172"/>
    </location>
</feature>
<dbReference type="Proteomes" id="UP000250140">
    <property type="component" value="Unassembled WGS sequence"/>
</dbReference>
<feature type="compositionally biased region" description="Polar residues" evidence="8">
    <location>
        <begin position="561"/>
        <end position="583"/>
    </location>
</feature>
<feature type="compositionally biased region" description="Polar residues" evidence="8">
    <location>
        <begin position="402"/>
        <end position="430"/>
    </location>
</feature>
<feature type="compositionally biased region" description="Acidic residues" evidence="8">
    <location>
        <begin position="2145"/>
        <end position="2159"/>
    </location>
</feature>
<keyword evidence="4" id="KW-0645">Protease</keyword>
<dbReference type="InterPro" id="IPR006615">
    <property type="entry name" value="Pept_C19_DUSP"/>
</dbReference>
<feature type="compositionally biased region" description="Low complexity" evidence="8">
    <location>
        <begin position="667"/>
        <end position="680"/>
    </location>
</feature>
<dbReference type="PROSITE" id="PS51283">
    <property type="entry name" value="DUSP"/>
    <property type="match status" value="1"/>
</dbReference>
<dbReference type="Pfam" id="PF06337">
    <property type="entry name" value="DUSP"/>
    <property type="match status" value="1"/>
</dbReference>
<feature type="region of interest" description="Disordered" evidence="8">
    <location>
        <begin position="1185"/>
        <end position="1234"/>
    </location>
</feature>
<evidence type="ECO:0000256" key="5">
    <source>
        <dbReference type="ARBA" id="ARBA00022786"/>
    </source>
</evidence>
<evidence type="ECO:0000259" key="9">
    <source>
        <dbReference type="PROSITE" id="PS50235"/>
    </source>
</evidence>
<feature type="compositionally biased region" description="Basic and acidic residues" evidence="8">
    <location>
        <begin position="146"/>
        <end position="157"/>
    </location>
</feature>
<dbReference type="PROSITE" id="PS00973">
    <property type="entry name" value="USP_2"/>
    <property type="match status" value="1"/>
</dbReference>
<evidence type="ECO:0000259" key="10">
    <source>
        <dbReference type="PROSITE" id="PS51283"/>
    </source>
</evidence>
<dbReference type="GO" id="GO:0006508">
    <property type="term" value="P:proteolysis"/>
    <property type="evidence" value="ECO:0007669"/>
    <property type="project" value="UniProtKB-KW"/>
</dbReference>
<evidence type="ECO:0000256" key="1">
    <source>
        <dbReference type="ARBA" id="ARBA00000707"/>
    </source>
</evidence>
<feature type="compositionally biased region" description="Polar residues" evidence="8">
    <location>
        <begin position="158"/>
        <end position="172"/>
    </location>
</feature>
<feature type="region of interest" description="Disordered" evidence="8">
    <location>
        <begin position="661"/>
        <end position="680"/>
    </location>
</feature>
<feature type="region of interest" description="Disordered" evidence="8">
    <location>
        <begin position="1790"/>
        <end position="1816"/>
    </location>
</feature>
<feature type="region of interest" description="Disordered" evidence="8">
    <location>
        <begin position="538"/>
        <end position="651"/>
    </location>
</feature>
<dbReference type="PROSITE" id="PS50235">
    <property type="entry name" value="USP_3"/>
    <property type="match status" value="1"/>
</dbReference>
<feature type="region of interest" description="Disordered" evidence="8">
    <location>
        <begin position="1728"/>
        <end position="1758"/>
    </location>
</feature>
<evidence type="ECO:0000313" key="11">
    <source>
        <dbReference type="EMBL" id="OCL09249.1"/>
    </source>
</evidence>
<dbReference type="InterPro" id="IPR028889">
    <property type="entry name" value="USP"/>
</dbReference>
<gene>
    <name evidence="11" type="ORF">AOQ84DRAFT_376000</name>
</gene>
<dbReference type="Pfam" id="PF00443">
    <property type="entry name" value="UCH"/>
    <property type="match status" value="1"/>
</dbReference>